<feature type="chain" id="PRO_5003317007" evidence="1">
    <location>
        <begin position="20"/>
        <end position="323"/>
    </location>
</feature>
<dbReference type="AlphaFoldDB" id="F4KS44"/>
<evidence type="ECO:0000313" key="3">
    <source>
        <dbReference type="Proteomes" id="UP000008461"/>
    </source>
</evidence>
<dbReference type="InterPro" id="IPR019861">
    <property type="entry name" value="PorP/SprF_Bacteroidetes"/>
</dbReference>
<dbReference type="KEGG" id="hhy:Halhy_4448"/>
<evidence type="ECO:0000313" key="2">
    <source>
        <dbReference type="EMBL" id="AEE52289.1"/>
    </source>
</evidence>
<gene>
    <name evidence="2" type="ordered locus">Halhy_4448</name>
</gene>
<dbReference type="Pfam" id="PF11751">
    <property type="entry name" value="PorP_SprF"/>
    <property type="match status" value="1"/>
</dbReference>
<reference key="2">
    <citation type="submission" date="2011-04" db="EMBL/GenBank/DDBJ databases">
        <title>Complete sequence of chromosome of Haliscomenobacter hydrossis DSM 1100.</title>
        <authorList>
            <consortium name="US DOE Joint Genome Institute (JGI-PGF)"/>
            <person name="Lucas S."/>
            <person name="Han J."/>
            <person name="Lapidus A."/>
            <person name="Bruce D."/>
            <person name="Goodwin L."/>
            <person name="Pitluck S."/>
            <person name="Peters L."/>
            <person name="Kyrpides N."/>
            <person name="Mavromatis K."/>
            <person name="Ivanova N."/>
            <person name="Ovchinnikova G."/>
            <person name="Pagani I."/>
            <person name="Daligault H."/>
            <person name="Detter J.C."/>
            <person name="Han C."/>
            <person name="Land M."/>
            <person name="Hauser L."/>
            <person name="Markowitz V."/>
            <person name="Cheng J.-F."/>
            <person name="Hugenholtz P."/>
            <person name="Woyke T."/>
            <person name="Wu D."/>
            <person name="Verbarg S."/>
            <person name="Frueling A."/>
            <person name="Brambilla E."/>
            <person name="Klenk H.-P."/>
            <person name="Eisen J.A."/>
        </authorList>
    </citation>
    <scope>NUCLEOTIDE SEQUENCE</scope>
    <source>
        <strain>DSM 1100</strain>
    </source>
</reference>
<accession>F4KS44</accession>
<name>F4KS44_HALH1</name>
<dbReference type="Proteomes" id="UP000008461">
    <property type="component" value="Chromosome"/>
</dbReference>
<dbReference type="OrthoDB" id="1114455at2"/>
<dbReference type="NCBIfam" id="TIGR03519">
    <property type="entry name" value="T9SS_PorP_fam"/>
    <property type="match status" value="1"/>
</dbReference>
<feature type="signal peptide" evidence="1">
    <location>
        <begin position="1"/>
        <end position="19"/>
    </location>
</feature>
<dbReference type="RefSeq" id="WP_013766827.1">
    <property type="nucleotide sequence ID" value="NC_015510.1"/>
</dbReference>
<organism evidence="2 3">
    <name type="scientific">Haliscomenobacter hydrossis (strain ATCC 27775 / DSM 1100 / LMG 10767 / O)</name>
    <dbReference type="NCBI Taxonomy" id="760192"/>
    <lineage>
        <taxon>Bacteria</taxon>
        <taxon>Pseudomonadati</taxon>
        <taxon>Bacteroidota</taxon>
        <taxon>Saprospiria</taxon>
        <taxon>Saprospirales</taxon>
        <taxon>Haliscomenobacteraceae</taxon>
        <taxon>Haliscomenobacter</taxon>
    </lineage>
</organism>
<keyword evidence="3" id="KW-1185">Reference proteome</keyword>
<keyword evidence="1" id="KW-0732">Signal</keyword>
<protein>
    <submittedName>
        <fullName evidence="2">Membrane protein</fullName>
    </submittedName>
</protein>
<dbReference type="STRING" id="760192.Halhy_4448"/>
<sequence>MYQSSLLILLITACSVTMVCGQQLPAYSFYRDHWGLVNPAGVSSNFIAFQKKWSVNASMRHQWTQIPEAPKTQVITFEYIADDDMDETFSLIAGGHLLNDKAGAFGQTGAYAHTACRWRAGKNSLVAGFNLGGVQYRANLAEILSGTSATENISESELEALSASNTFNLDVGAGVMLYLGDYSSQTNYYFGLSIPQTFKRSIALGDNSQYVIERVPHIYLSAGVYLFGEQNRENDNHSFTEISLWSRYLPNAPISVEGSVRHHLEQAFWFGVGGGTSQMMRLELGVDVNDDPMYRLSLGYNQSFSKVRNFFGQTFEASFSYAW</sequence>
<evidence type="ECO:0000256" key="1">
    <source>
        <dbReference type="SAM" id="SignalP"/>
    </source>
</evidence>
<reference evidence="2 3" key="1">
    <citation type="journal article" date="2011" name="Stand. Genomic Sci.">
        <title>Complete genome sequence of Haliscomenobacter hydrossis type strain (O).</title>
        <authorList>
            <consortium name="US DOE Joint Genome Institute (JGI-PGF)"/>
            <person name="Daligault H."/>
            <person name="Lapidus A."/>
            <person name="Zeytun A."/>
            <person name="Nolan M."/>
            <person name="Lucas S."/>
            <person name="Del Rio T.G."/>
            <person name="Tice H."/>
            <person name="Cheng J.F."/>
            <person name="Tapia R."/>
            <person name="Han C."/>
            <person name="Goodwin L."/>
            <person name="Pitluck S."/>
            <person name="Liolios K."/>
            <person name="Pagani I."/>
            <person name="Ivanova N."/>
            <person name="Huntemann M."/>
            <person name="Mavromatis K."/>
            <person name="Mikhailova N."/>
            <person name="Pati A."/>
            <person name="Chen A."/>
            <person name="Palaniappan K."/>
            <person name="Land M."/>
            <person name="Hauser L."/>
            <person name="Brambilla E.M."/>
            <person name="Rohde M."/>
            <person name="Verbarg S."/>
            <person name="Goker M."/>
            <person name="Bristow J."/>
            <person name="Eisen J.A."/>
            <person name="Markowitz V."/>
            <person name="Hugenholtz P."/>
            <person name="Kyrpides N.C."/>
            <person name="Klenk H.P."/>
            <person name="Woyke T."/>
        </authorList>
    </citation>
    <scope>NUCLEOTIDE SEQUENCE [LARGE SCALE GENOMIC DNA]</scope>
    <source>
        <strain evidence="3">ATCC 27775 / DSM 1100 / LMG 10767 / O</strain>
    </source>
</reference>
<dbReference type="HOGENOM" id="CLU_859876_0_0_10"/>
<proteinExistence type="predicted"/>
<dbReference type="EMBL" id="CP002691">
    <property type="protein sequence ID" value="AEE52289.1"/>
    <property type="molecule type" value="Genomic_DNA"/>
</dbReference>